<name>A0A512DYH1_9PROT</name>
<dbReference type="AlphaFoldDB" id="A0A512DYH1"/>
<feature type="region of interest" description="Disordered" evidence="1">
    <location>
        <begin position="1"/>
        <end position="26"/>
    </location>
</feature>
<comment type="caution">
    <text evidence="2">The sequence shown here is derived from an EMBL/GenBank/DDBJ whole genome shotgun (WGS) entry which is preliminary data.</text>
</comment>
<gene>
    <name evidence="2" type="ORF">SAE02_56810</name>
</gene>
<evidence type="ECO:0000256" key="1">
    <source>
        <dbReference type="SAM" id="MobiDB-lite"/>
    </source>
</evidence>
<protein>
    <submittedName>
        <fullName evidence="2">Uncharacterized protein</fullName>
    </submittedName>
</protein>
<evidence type="ECO:0000313" key="3">
    <source>
        <dbReference type="Proteomes" id="UP000321523"/>
    </source>
</evidence>
<accession>A0A512DYH1</accession>
<evidence type="ECO:0000313" key="2">
    <source>
        <dbReference type="EMBL" id="GEO41533.1"/>
    </source>
</evidence>
<organism evidence="2 3">
    <name type="scientific">Skermanella aerolata</name>
    <dbReference type="NCBI Taxonomy" id="393310"/>
    <lineage>
        <taxon>Bacteria</taxon>
        <taxon>Pseudomonadati</taxon>
        <taxon>Pseudomonadota</taxon>
        <taxon>Alphaproteobacteria</taxon>
        <taxon>Rhodospirillales</taxon>
        <taxon>Azospirillaceae</taxon>
        <taxon>Skermanella</taxon>
    </lineage>
</organism>
<dbReference type="Proteomes" id="UP000321523">
    <property type="component" value="Unassembled WGS sequence"/>
</dbReference>
<keyword evidence="3" id="KW-1185">Reference proteome</keyword>
<reference evidence="2 3" key="1">
    <citation type="submission" date="2019-07" db="EMBL/GenBank/DDBJ databases">
        <title>Whole genome shotgun sequence of Skermanella aerolata NBRC 106429.</title>
        <authorList>
            <person name="Hosoyama A."/>
            <person name="Uohara A."/>
            <person name="Ohji S."/>
            <person name="Ichikawa N."/>
        </authorList>
    </citation>
    <scope>NUCLEOTIDE SEQUENCE [LARGE SCALE GENOMIC DNA]</scope>
    <source>
        <strain evidence="2 3">NBRC 106429</strain>
    </source>
</reference>
<dbReference type="EMBL" id="BJYZ01000029">
    <property type="protein sequence ID" value="GEO41533.1"/>
    <property type="molecule type" value="Genomic_DNA"/>
</dbReference>
<sequence length="69" mass="7038">MKAKRPTPMATARETDPASATTAMDGPAGELAEAVIGLDLTVTDVCSGAIKRPLADIVKEAGNASVTWP</sequence>
<proteinExistence type="predicted"/>